<organism evidence="10 11">
    <name type="scientific">Pseudonocardia ailaonensis</name>
    <dbReference type="NCBI Taxonomy" id="367279"/>
    <lineage>
        <taxon>Bacteria</taxon>
        <taxon>Bacillati</taxon>
        <taxon>Actinomycetota</taxon>
        <taxon>Actinomycetes</taxon>
        <taxon>Pseudonocardiales</taxon>
        <taxon>Pseudonocardiaceae</taxon>
        <taxon>Pseudonocardia</taxon>
    </lineage>
</organism>
<evidence type="ECO:0000256" key="1">
    <source>
        <dbReference type="ARBA" id="ARBA00001927"/>
    </source>
</evidence>
<dbReference type="InterPro" id="IPR051269">
    <property type="entry name" value="Fe-S_cluster_ET"/>
</dbReference>
<evidence type="ECO:0000256" key="8">
    <source>
        <dbReference type="RuleBase" id="RU368020"/>
    </source>
</evidence>
<reference evidence="10 11" key="1">
    <citation type="journal article" date="2019" name="Int. J. Syst. Evol. Microbiol.">
        <title>The Global Catalogue of Microorganisms (GCM) 10K type strain sequencing project: providing services to taxonomists for standard genome sequencing and annotation.</title>
        <authorList>
            <consortium name="The Broad Institute Genomics Platform"/>
            <consortium name="The Broad Institute Genome Sequencing Center for Infectious Disease"/>
            <person name="Wu L."/>
            <person name="Ma J."/>
        </authorList>
    </citation>
    <scope>NUCLEOTIDE SEQUENCE [LARGE SCALE GENOMIC DNA]</scope>
    <source>
        <strain evidence="10 11">JCM 16009</strain>
    </source>
</reference>
<dbReference type="InterPro" id="IPR001080">
    <property type="entry name" value="3Fe4S_ferredoxin"/>
</dbReference>
<keyword evidence="5 8" id="KW-0408">Iron</keyword>
<name>A0ABN2N9N6_9PSEU</name>
<dbReference type="Gene3D" id="3.30.70.20">
    <property type="match status" value="1"/>
</dbReference>
<dbReference type="PROSITE" id="PS51379">
    <property type="entry name" value="4FE4S_FER_2"/>
    <property type="match status" value="1"/>
</dbReference>
<keyword evidence="3 8" id="KW-0479">Metal-binding</keyword>
<protein>
    <recommendedName>
        <fullName evidence="8">Ferredoxin</fullName>
    </recommendedName>
</protein>
<evidence type="ECO:0000313" key="10">
    <source>
        <dbReference type="EMBL" id="GAA1859330.1"/>
    </source>
</evidence>
<dbReference type="InterPro" id="IPR017896">
    <property type="entry name" value="4Fe4S_Fe-S-bd"/>
</dbReference>
<sequence length="67" mass="7050">MLVSLSVTVDYDRCEGHGLCVAAVPEAFQLDDNGDLEVQEGLSTADPEKLEVAVSMCPVAALSARRG</sequence>
<dbReference type="PANTHER" id="PTHR36923">
    <property type="entry name" value="FERREDOXIN"/>
    <property type="match status" value="1"/>
</dbReference>
<keyword evidence="11" id="KW-1185">Reference proteome</keyword>
<dbReference type="PRINTS" id="PR00352">
    <property type="entry name" value="3FE4SFRDOXIN"/>
</dbReference>
<dbReference type="PANTHER" id="PTHR36923:SF3">
    <property type="entry name" value="FERREDOXIN"/>
    <property type="match status" value="1"/>
</dbReference>
<dbReference type="SUPFAM" id="SSF54862">
    <property type="entry name" value="4Fe-4S ferredoxins"/>
    <property type="match status" value="1"/>
</dbReference>
<comment type="cofactor">
    <cofactor evidence="1">
        <name>[3Fe-4S] cluster</name>
        <dbReference type="ChEBI" id="CHEBI:21137"/>
    </cofactor>
</comment>
<evidence type="ECO:0000256" key="7">
    <source>
        <dbReference type="ARBA" id="ARBA00023291"/>
    </source>
</evidence>
<comment type="caution">
    <text evidence="10">The sequence shown here is derived from an EMBL/GenBank/DDBJ whole genome shotgun (WGS) entry which is preliminary data.</text>
</comment>
<feature type="domain" description="4Fe-4S ferredoxin-type" evidence="9">
    <location>
        <begin position="5"/>
        <end position="33"/>
    </location>
</feature>
<proteinExistence type="predicted"/>
<gene>
    <name evidence="10" type="ORF">GCM10009836_44440</name>
</gene>
<evidence type="ECO:0000256" key="5">
    <source>
        <dbReference type="ARBA" id="ARBA00023004"/>
    </source>
</evidence>
<evidence type="ECO:0000256" key="6">
    <source>
        <dbReference type="ARBA" id="ARBA00023014"/>
    </source>
</evidence>
<evidence type="ECO:0000256" key="4">
    <source>
        <dbReference type="ARBA" id="ARBA00022982"/>
    </source>
</evidence>
<evidence type="ECO:0000313" key="11">
    <source>
        <dbReference type="Proteomes" id="UP001500449"/>
    </source>
</evidence>
<keyword evidence="4 8" id="KW-0249">Electron transport</keyword>
<dbReference type="Pfam" id="PF13459">
    <property type="entry name" value="Fer4_15"/>
    <property type="match status" value="1"/>
</dbReference>
<keyword evidence="7" id="KW-0003">3Fe-4S</keyword>
<evidence type="ECO:0000256" key="2">
    <source>
        <dbReference type="ARBA" id="ARBA00022448"/>
    </source>
</evidence>
<comment type="function">
    <text evidence="8">Ferredoxins are iron-sulfur proteins that transfer electrons in a wide variety of metabolic reactions.</text>
</comment>
<keyword evidence="2 8" id="KW-0813">Transport</keyword>
<keyword evidence="6 8" id="KW-0411">Iron-sulfur</keyword>
<evidence type="ECO:0000256" key="3">
    <source>
        <dbReference type="ARBA" id="ARBA00022723"/>
    </source>
</evidence>
<dbReference type="Proteomes" id="UP001500449">
    <property type="component" value="Unassembled WGS sequence"/>
</dbReference>
<evidence type="ECO:0000259" key="9">
    <source>
        <dbReference type="PROSITE" id="PS51379"/>
    </source>
</evidence>
<accession>A0ABN2N9N6</accession>
<dbReference type="EMBL" id="BAAAQK010000017">
    <property type="protein sequence ID" value="GAA1859330.1"/>
    <property type="molecule type" value="Genomic_DNA"/>
</dbReference>